<sequence length="50" mass="5727">MHPVAWLKMMMGTRRVMSAEGVFGSVLLCKTYVISEGFITYQLMVFCCFL</sequence>
<evidence type="ECO:0000313" key="1">
    <source>
        <dbReference type="EMBL" id="BAJ88204.1"/>
    </source>
</evidence>
<proteinExistence type="evidence at transcript level"/>
<accession>F2CZD3</accession>
<dbReference type="AlphaFoldDB" id="F2CZD3"/>
<organism evidence="1">
    <name type="scientific">Hordeum vulgare subsp. vulgare</name>
    <name type="common">Domesticated barley</name>
    <dbReference type="NCBI Taxonomy" id="112509"/>
    <lineage>
        <taxon>Eukaryota</taxon>
        <taxon>Viridiplantae</taxon>
        <taxon>Streptophyta</taxon>
        <taxon>Embryophyta</taxon>
        <taxon>Tracheophyta</taxon>
        <taxon>Spermatophyta</taxon>
        <taxon>Magnoliopsida</taxon>
        <taxon>Liliopsida</taxon>
        <taxon>Poales</taxon>
        <taxon>Poaceae</taxon>
        <taxon>BOP clade</taxon>
        <taxon>Pooideae</taxon>
        <taxon>Triticodae</taxon>
        <taxon>Triticeae</taxon>
        <taxon>Hordeinae</taxon>
        <taxon>Hordeum</taxon>
    </lineage>
</organism>
<protein>
    <submittedName>
        <fullName evidence="1">Predicted protein</fullName>
    </submittedName>
</protein>
<name>F2CZD3_HORVV</name>
<dbReference type="EMBL" id="AK356989">
    <property type="protein sequence ID" value="BAJ88204.1"/>
    <property type="molecule type" value="mRNA"/>
</dbReference>
<reference evidence="1" key="1">
    <citation type="journal article" date="2011" name="Plant Physiol.">
        <title>Comprehensive sequence analysis of 24,783 barley full-length cDNAs derived from 12 clone libraries.</title>
        <authorList>
            <person name="Matsumoto T."/>
            <person name="Tanaka T."/>
            <person name="Sakai H."/>
            <person name="Amano N."/>
            <person name="Kanamori H."/>
            <person name="Kurita K."/>
            <person name="Kikuta A."/>
            <person name="Kamiya K."/>
            <person name="Yamamoto M."/>
            <person name="Ikawa H."/>
            <person name="Fujii N."/>
            <person name="Hori K."/>
            <person name="Itoh T."/>
            <person name="Sato K."/>
        </authorList>
    </citation>
    <scope>NUCLEOTIDE SEQUENCE</scope>
    <source>
        <tissue evidence="1">Shoot</tissue>
    </source>
</reference>